<sequence length="454" mass="48846">MLLSSMDHLGYYSMPKDNNFLELDASAGVAGPDGYALPPEDLGVVSYMNEENSPKNGTKSSLYKTELCKRFSEFGNCRYGGASPSLTSLLLPINVTNLHSILSAKCQFAHGIAELRHVVRHPKYKTTKCKSYWGSGHCPYGSRCRFIHEEAEGYAQPQYSPPNHLSGGMFMHEKERLSGLGAGVMAPPPPSVDLGYGGGLYSEQPAPHHLQQLRPAHHQMMPSYPKENYSLLSSLDKSSSWGAPALSAPSTLPNYAGEHYGSASLKQQQGSLGSIGLPPAQQRSVPVNNAASSASSPSYPDLQDAIDALMKFSLTSDDEPIPDTTTPPEPTLTQPSHGRRLSGVSSPALASTATASTTKKSEFSLQSDELWKDFPSTSSTSFSGEDLQAQPWSTGLSLSLDSKPFDGVAAASGSDSKNGSGSSSNDEESPRLSVFERFQRRRKRKGEVALCIYL</sequence>
<name>A0AAD9FZK7_9STRA</name>
<proteinExistence type="predicted"/>
<keyword evidence="2" id="KW-0677">Repeat</keyword>
<accession>A0AAD9FZK7</accession>
<evidence type="ECO:0000256" key="4">
    <source>
        <dbReference type="ARBA" id="ARBA00022833"/>
    </source>
</evidence>
<keyword evidence="9" id="KW-1185">Reference proteome</keyword>
<feature type="region of interest" description="Disordered" evidence="6">
    <location>
        <begin position="266"/>
        <end position="300"/>
    </location>
</feature>
<dbReference type="InterPro" id="IPR000571">
    <property type="entry name" value="Znf_CCCH"/>
</dbReference>
<evidence type="ECO:0000256" key="5">
    <source>
        <dbReference type="PROSITE-ProRule" id="PRU00723"/>
    </source>
</evidence>
<feature type="domain" description="C3H1-type" evidence="7">
    <location>
        <begin position="62"/>
        <end position="80"/>
    </location>
</feature>
<dbReference type="SUPFAM" id="SSF90229">
    <property type="entry name" value="CCCH zinc finger"/>
    <property type="match status" value="1"/>
</dbReference>
<feature type="zinc finger region" description="C3H1-type" evidence="5">
    <location>
        <begin position="62"/>
        <end position="80"/>
    </location>
</feature>
<dbReference type="GO" id="GO:0008270">
    <property type="term" value="F:zinc ion binding"/>
    <property type="evidence" value="ECO:0007669"/>
    <property type="project" value="UniProtKB-KW"/>
</dbReference>
<feature type="compositionally biased region" description="Low complexity" evidence="6">
    <location>
        <begin position="412"/>
        <end position="424"/>
    </location>
</feature>
<evidence type="ECO:0000256" key="2">
    <source>
        <dbReference type="ARBA" id="ARBA00022737"/>
    </source>
</evidence>
<dbReference type="GO" id="GO:0003729">
    <property type="term" value="F:mRNA binding"/>
    <property type="evidence" value="ECO:0007669"/>
    <property type="project" value="InterPro"/>
</dbReference>
<dbReference type="PANTHER" id="PTHR12547:SF18">
    <property type="entry name" value="PROTEIN TIS11"/>
    <property type="match status" value="1"/>
</dbReference>
<protein>
    <submittedName>
        <fullName evidence="8">mRNA decay activator protein ZFP36</fullName>
    </submittedName>
</protein>
<feature type="domain" description="C3H1-type" evidence="7">
    <location>
        <begin position="123"/>
        <end position="151"/>
    </location>
</feature>
<dbReference type="Proteomes" id="UP001259832">
    <property type="component" value="Unassembled WGS sequence"/>
</dbReference>
<dbReference type="PROSITE" id="PS50103">
    <property type="entry name" value="ZF_C3H1"/>
    <property type="match status" value="2"/>
</dbReference>
<evidence type="ECO:0000313" key="8">
    <source>
        <dbReference type="EMBL" id="KAK1928975.1"/>
    </source>
</evidence>
<evidence type="ECO:0000256" key="6">
    <source>
        <dbReference type="SAM" id="MobiDB-lite"/>
    </source>
</evidence>
<dbReference type="AlphaFoldDB" id="A0AAD9FZK7"/>
<dbReference type="SMART" id="SM00356">
    <property type="entry name" value="ZnF_C3H1"/>
    <property type="match status" value="2"/>
</dbReference>
<feature type="compositionally biased region" description="Low complexity" evidence="6">
    <location>
        <begin position="345"/>
        <end position="358"/>
    </location>
</feature>
<evidence type="ECO:0000313" key="9">
    <source>
        <dbReference type="Proteomes" id="UP001259832"/>
    </source>
</evidence>
<feature type="compositionally biased region" description="Low complexity" evidence="6">
    <location>
        <begin position="284"/>
        <end position="298"/>
    </location>
</feature>
<keyword evidence="1 5" id="KW-0479">Metal-binding</keyword>
<dbReference type="PANTHER" id="PTHR12547">
    <property type="entry name" value="CCCH ZINC FINGER/TIS11-RELATED"/>
    <property type="match status" value="1"/>
</dbReference>
<reference evidence="8" key="1">
    <citation type="submission" date="2023-08" db="EMBL/GenBank/DDBJ databases">
        <title>Reference Genome Resource for the Citrus Pathogen Phytophthora citrophthora.</title>
        <authorList>
            <person name="Moller H."/>
            <person name="Coetzee B."/>
            <person name="Rose L.J."/>
            <person name="Van Niekerk J.M."/>
        </authorList>
    </citation>
    <scope>NUCLEOTIDE SEQUENCE</scope>
    <source>
        <strain evidence="8">STE-U-9442</strain>
    </source>
</reference>
<dbReference type="InterPro" id="IPR045877">
    <property type="entry name" value="ZFP36-like"/>
</dbReference>
<evidence type="ECO:0000256" key="3">
    <source>
        <dbReference type="ARBA" id="ARBA00022771"/>
    </source>
</evidence>
<organism evidence="8 9">
    <name type="scientific">Phytophthora citrophthora</name>
    <dbReference type="NCBI Taxonomy" id="4793"/>
    <lineage>
        <taxon>Eukaryota</taxon>
        <taxon>Sar</taxon>
        <taxon>Stramenopiles</taxon>
        <taxon>Oomycota</taxon>
        <taxon>Peronosporomycetes</taxon>
        <taxon>Peronosporales</taxon>
        <taxon>Peronosporaceae</taxon>
        <taxon>Phytophthora</taxon>
    </lineage>
</organism>
<feature type="zinc finger region" description="C3H1-type" evidence="5">
    <location>
        <begin position="123"/>
        <end position="151"/>
    </location>
</feature>
<dbReference type="InterPro" id="IPR036855">
    <property type="entry name" value="Znf_CCCH_sf"/>
</dbReference>
<comment type="caution">
    <text evidence="8">The sequence shown here is derived from an EMBL/GenBank/DDBJ whole genome shotgun (WGS) entry which is preliminary data.</text>
</comment>
<keyword evidence="4 5" id="KW-0862">Zinc</keyword>
<keyword evidence="3 5" id="KW-0863">Zinc-finger</keyword>
<feature type="region of interest" description="Disordered" evidence="6">
    <location>
        <begin position="315"/>
        <end position="362"/>
    </location>
</feature>
<dbReference type="Gene3D" id="4.10.1000.10">
    <property type="entry name" value="Zinc finger, CCCH-type"/>
    <property type="match status" value="2"/>
</dbReference>
<dbReference type="EMBL" id="JASMQC010000054">
    <property type="protein sequence ID" value="KAK1928975.1"/>
    <property type="molecule type" value="Genomic_DNA"/>
</dbReference>
<feature type="region of interest" description="Disordered" evidence="6">
    <location>
        <begin position="404"/>
        <end position="433"/>
    </location>
</feature>
<evidence type="ECO:0000259" key="7">
    <source>
        <dbReference type="PROSITE" id="PS50103"/>
    </source>
</evidence>
<gene>
    <name evidence="8" type="ORF">P3T76_015509</name>
</gene>
<evidence type="ECO:0000256" key="1">
    <source>
        <dbReference type="ARBA" id="ARBA00022723"/>
    </source>
</evidence>
<dbReference type="Pfam" id="PF00642">
    <property type="entry name" value="zf-CCCH"/>
    <property type="match status" value="2"/>
</dbReference>